<proteinExistence type="predicted"/>
<name>A0A8T9QI48_9BACT</name>
<dbReference type="Proteomes" id="UP000831796">
    <property type="component" value="Plasmid unnamed2"/>
</dbReference>
<dbReference type="KEGG" id="hcu:MUN79_29195"/>
<gene>
    <name evidence="1" type="ORF">MUN79_29195</name>
</gene>
<keyword evidence="2" id="KW-1185">Reference proteome</keyword>
<evidence type="ECO:0000313" key="1">
    <source>
        <dbReference type="EMBL" id="UOQ75269.1"/>
    </source>
</evidence>
<dbReference type="RefSeq" id="WP_244678602.1">
    <property type="nucleotide sequence ID" value="NZ_CP095048.1"/>
</dbReference>
<geneLocation type="plasmid" evidence="1 2">
    <name>unnamed2</name>
</geneLocation>
<dbReference type="AlphaFoldDB" id="A0A8T9QI48"/>
<keyword evidence="1" id="KW-0614">Plasmid</keyword>
<organism evidence="1 2">
    <name type="scientific">Hymenobacter cellulosilyticus</name>
    <dbReference type="NCBI Taxonomy" id="2932248"/>
    <lineage>
        <taxon>Bacteria</taxon>
        <taxon>Pseudomonadati</taxon>
        <taxon>Bacteroidota</taxon>
        <taxon>Cytophagia</taxon>
        <taxon>Cytophagales</taxon>
        <taxon>Hymenobacteraceae</taxon>
        <taxon>Hymenobacter</taxon>
    </lineage>
</organism>
<dbReference type="EMBL" id="CP095048">
    <property type="protein sequence ID" value="UOQ75269.1"/>
    <property type="molecule type" value="Genomic_DNA"/>
</dbReference>
<sequence>MLGAAVAEVEQLPARSYRSEQEAAEQTAQFVHAKDAGLVLLKDYIHDNPPRRPQSRRS</sequence>
<accession>A0A8T9QI48</accession>
<evidence type="ECO:0000313" key="2">
    <source>
        <dbReference type="Proteomes" id="UP000831796"/>
    </source>
</evidence>
<protein>
    <submittedName>
        <fullName evidence="1">Uncharacterized protein</fullName>
    </submittedName>
</protein>
<reference evidence="1" key="1">
    <citation type="submission" date="2022-04" db="EMBL/GenBank/DDBJ databases">
        <title>Hymenobacter sp. isolated from the air.</title>
        <authorList>
            <person name="Won M."/>
            <person name="Lee C.-M."/>
            <person name="Woen H.-Y."/>
            <person name="Kwon S.-W."/>
        </authorList>
    </citation>
    <scope>NUCLEOTIDE SEQUENCE</scope>
    <source>
        <strain evidence="1">5116S-3</strain>
        <plasmid evidence="1">unnamed2</plasmid>
    </source>
</reference>